<dbReference type="EMBL" id="CM056813">
    <property type="protein sequence ID" value="KAJ8641955.1"/>
    <property type="molecule type" value="Genomic_DNA"/>
</dbReference>
<sequence>MPLTKTIALPPGPNPFRKEYPSLALLLPFLAVWLWHSRKEVCALPSWKLLPALTAENIQTLFFFEFPNETLIPSHLSLRLHIGLKAFGNYPRACLGDLLVELCGVKEVNCIYLAQSLLIESIFKDGAIKRGTSHAKSGYQGF</sequence>
<gene>
    <name evidence="1" type="ORF">MRB53_018649</name>
</gene>
<accession>A0ACC2M8I5</accession>
<evidence type="ECO:0000313" key="1">
    <source>
        <dbReference type="EMBL" id="KAJ8641955.1"/>
    </source>
</evidence>
<organism evidence="1 2">
    <name type="scientific">Persea americana</name>
    <name type="common">Avocado</name>
    <dbReference type="NCBI Taxonomy" id="3435"/>
    <lineage>
        <taxon>Eukaryota</taxon>
        <taxon>Viridiplantae</taxon>
        <taxon>Streptophyta</taxon>
        <taxon>Embryophyta</taxon>
        <taxon>Tracheophyta</taxon>
        <taxon>Spermatophyta</taxon>
        <taxon>Magnoliopsida</taxon>
        <taxon>Magnoliidae</taxon>
        <taxon>Laurales</taxon>
        <taxon>Lauraceae</taxon>
        <taxon>Persea</taxon>
    </lineage>
</organism>
<protein>
    <submittedName>
        <fullName evidence="1">Uncharacterized protein</fullName>
    </submittedName>
</protein>
<evidence type="ECO:0000313" key="2">
    <source>
        <dbReference type="Proteomes" id="UP001234297"/>
    </source>
</evidence>
<keyword evidence="2" id="KW-1185">Reference proteome</keyword>
<comment type="caution">
    <text evidence="1">The sequence shown here is derived from an EMBL/GenBank/DDBJ whole genome shotgun (WGS) entry which is preliminary data.</text>
</comment>
<reference evidence="1 2" key="1">
    <citation type="journal article" date="2022" name="Hortic Res">
        <title>A haplotype resolved chromosomal level avocado genome allows analysis of novel avocado genes.</title>
        <authorList>
            <person name="Nath O."/>
            <person name="Fletcher S.J."/>
            <person name="Hayward A."/>
            <person name="Shaw L.M."/>
            <person name="Masouleh A.K."/>
            <person name="Furtado A."/>
            <person name="Henry R.J."/>
            <person name="Mitter N."/>
        </authorList>
    </citation>
    <scope>NUCLEOTIDE SEQUENCE [LARGE SCALE GENOMIC DNA]</scope>
    <source>
        <strain evidence="2">cv. Hass</strain>
    </source>
</reference>
<proteinExistence type="predicted"/>
<name>A0ACC2M8I5_PERAE</name>
<dbReference type="Proteomes" id="UP001234297">
    <property type="component" value="Chromosome 5"/>
</dbReference>